<dbReference type="Proteomes" id="UP001180453">
    <property type="component" value="Unassembled WGS sequence"/>
</dbReference>
<dbReference type="Pfam" id="PF12779">
    <property type="entry name" value="WXXGXW"/>
    <property type="match status" value="2"/>
</dbReference>
<organism evidence="3 4">
    <name type="scientific">Roseateles saccharophilus</name>
    <name type="common">Pseudomonas saccharophila</name>
    <dbReference type="NCBI Taxonomy" id="304"/>
    <lineage>
        <taxon>Bacteria</taxon>
        <taxon>Pseudomonadati</taxon>
        <taxon>Pseudomonadota</taxon>
        <taxon>Betaproteobacteria</taxon>
        <taxon>Burkholderiales</taxon>
        <taxon>Sphaerotilaceae</taxon>
        <taxon>Roseateles</taxon>
    </lineage>
</organism>
<feature type="signal peptide" evidence="2">
    <location>
        <begin position="1"/>
        <end position="28"/>
    </location>
</feature>
<feature type="chain" id="PRO_5046471344" description="YXWGXW repeat-containing protein" evidence="2">
    <location>
        <begin position="29"/>
        <end position="126"/>
    </location>
</feature>
<protein>
    <recommendedName>
        <fullName evidence="5">YXWGXW repeat-containing protein</fullName>
    </recommendedName>
</protein>
<feature type="compositionally biased region" description="Basic and acidic residues" evidence="1">
    <location>
        <begin position="104"/>
        <end position="120"/>
    </location>
</feature>
<feature type="region of interest" description="Disordered" evidence="1">
    <location>
        <begin position="104"/>
        <end position="126"/>
    </location>
</feature>
<accession>A0ABU1YUQ2</accession>
<evidence type="ECO:0000256" key="2">
    <source>
        <dbReference type="SAM" id="SignalP"/>
    </source>
</evidence>
<evidence type="ECO:0000313" key="3">
    <source>
        <dbReference type="EMBL" id="MDR7271691.1"/>
    </source>
</evidence>
<dbReference type="RefSeq" id="WP_310269364.1">
    <property type="nucleotide sequence ID" value="NZ_JAVDXU010000003.1"/>
</dbReference>
<keyword evidence="2" id="KW-0732">Signal</keyword>
<dbReference type="EMBL" id="JAVDXU010000003">
    <property type="protein sequence ID" value="MDR7271691.1"/>
    <property type="molecule type" value="Genomic_DNA"/>
</dbReference>
<proteinExistence type="predicted"/>
<name>A0ABU1YUQ2_ROSSA</name>
<comment type="caution">
    <text evidence="3">The sequence shown here is derived from an EMBL/GenBank/DDBJ whole genome shotgun (WGS) entry which is preliminary data.</text>
</comment>
<sequence length="126" mass="14413">MRKPTLLASCLAASFAFGAATLPSTTLAQTAVWIRTAPPPPRHEVVPAPRRGYVWVSGYWGWNGHRHVWHRGGWVKERHGYSYNQPTWVERDGRWEFRRGAWARGDADHDGVPNGADRRPNNPNRY</sequence>
<evidence type="ECO:0008006" key="5">
    <source>
        <dbReference type="Google" id="ProtNLM"/>
    </source>
</evidence>
<dbReference type="InterPro" id="IPR024447">
    <property type="entry name" value="YXWGXW_rpt"/>
</dbReference>
<evidence type="ECO:0000256" key="1">
    <source>
        <dbReference type="SAM" id="MobiDB-lite"/>
    </source>
</evidence>
<reference evidence="3 4" key="1">
    <citation type="submission" date="2023-07" db="EMBL/GenBank/DDBJ databases">
        <title>Sorghum-associated microbial communities from plants grown in Nebraska, USA.</title>
        <authorList>
            <person name="Schachtman D."/>
        </authorList>
    </citation>
    <scope>NUCLEOTIDE SEQUENCE [LARGE SCALE GENOMIC DNA]</scope>
    <source>
        <strain evidence="3 4">BE314</strain>
    </source>
</reference>
<evidence type="ECO:0000313" key="4">
    <source>
        <dbReference type="Proteomes" id="UP001180453"/>
    </source>
</evidence>
<gene>
    <name evidence="3" type="ORF">J2X20_004359</name>
</gene>
<keyword evidence="4" id="KW-1185">Reference proteome</keyword>